<feature type="domain" description="Response regulatory" evidence="2">
    <location>
        <begin position="7"/>
        <end position="121"/>
    </location>
</feature>
<dbReference type="RefSeq" id="WP_204673203.1">
    <property type="nucleotide sequence ID" value="NZ_JACJKQ010000015.1"/>
</dbReference>
<dbReference type="InterPro" id="IPR011006">
    <property type="entry name" value="CheY-like_superfamily"/>
</dbReference>
<evidence type="ECO:0000256" key="1">
    <source>
        <dbReference type="PROSITE-ProRule" id="PRU00169"/>
    </source>
</evidence>
<protein>
    <submittedName>
        <fullName evidence="4">LytTR family DNA-binding domain-containing protein</fullName>
    </submittedName>
</protein>
<dbReference type="InterPro" id="IPR001789">
    <property type="entry name" value="Sig_transdc_resp-reg_receiver"/>
</dbReference>
<evidence type="ECO:0000259" key="2">
    <source>
        <dbReference type="PROSITE" id="PS50110"/>
    </source>
</evidence>
<dbReference type="SMART" id="SM00850">
    <property type="entry name" value="LytTR"/>
    <property type="match status" value="1"/>
</dbReference>
<comment type="caution">
    <text evidence="4">The sequence shown here is derived from an EMBL/GenBank/DDBJ whole genome shotgun (WGS) entry which is preliminary data.</text>
</comment>
<feature type="domain" description="HTH LytTR-type" evidence="3">
    <location>
        <begin position="139"/>
        <end position="244"/>
    </location>
</feature>
<evidence type="ECO:0000313" key="4">
    <source>
        <dbReference type="EMBL" id="MDM8274652.1"/>
    </source>
</evidence>
<dbReference type="SMART" id="SM00448">
    <property type="entry name" value="REC"/>
    <property type="match status" value="1"/>
</dbReference>
<keyword evidence="5" id="KW-1185">Reference proteome</keyword>
<keyword evidence="4" id="KW-0238">DNA-binding</keyword>
<sequence length="244" mass="26902">MEASPWSVLIVDDEPPIRAELRYLLGRDARIGEIDEAGSGGEAVQKILASRPDVLFLDIQMPGTNGMRIAETLSGLKNPPLLVFVTAFNQFAADAFDLNAVDYVLKPVEEARLARTLDKLGVQLDARRSATREGVPMRLAVERGGKRLFIPVSDICYVEACADYTHAVTPNGTYLVCESISSLEERLAKEGFLRVHRSYLVNVDEVHDVVVSRPGLLELRLEHVDAAVPVSRRRVAAVKERLGL</sequence>
<reference evidence="5" key="1">
    <citation type="submission" date="2023-06" db="EMBL/GenBank/DDBJ databases">
        <title>Identification and characterization of horizontal gene transfer across gut microbiota members of farm animals based on homology search.</title>
        <authorList>
            <person name="Zeman M."/>
            <person name="Kubasova T."/>
            <person name="Jahodarova E."/>
            <person name="Nykrynova M."/>
            <person name="Rychlik I."/>
        </authorList>
    </citation>
    <scope>NUCLEOTIDE SEQUENCE [LARGE SCALE GENOMIC DNA]</scope>
    <source>
        <strain evidence="5">154_Feed</strain>
    </source>
</reference>
<dbReference type="EMBL" id="JAUDDZ010000003">
    <property type="protein sequence ID" value="MDM8274652.1"/>
    <property type="molecule type" value="Genomic_DNA"/>
</dbReference>
<proteinExistence type="predicted"/>
<name>A0ABT7V9Z2_9ACTN</name>
<dbReference type="PANTHER" id="PTHR37299:SF1">
    <property type="entry name" value="STAGE 0 SPORULATION PROTEIN A HOMOLOG"/>
    <property type="match status" value="1"/>
</dbReference>
<dbReference type="SUPFAM" id="SSF52172">
    <property type="entry name" value="CheY-like"/>
    <property type="match status" value="1"/>
</dbReference>
<dbReference type="Proteomes" id="UP001529421">
    <property type="component" value="Unassembled WGS sequence"/>
</dbReference>
<dbReference type="InterPro" id="IPR007492">
    <property type="entry name" value="LytTR_DNA-bd_dom"/>
</dbReference>
<feature type="modified residue" description="4-aspartylphosphate" evidence="1">
    <location>
        <position position="58"/>
    </location>
</feature>
<dbReference type="PANTHER" id="PTHR37299">
    <property type="entry name" value="TRANSCRIPTIONAL REGULATOR-RELATED"/>
    <property type="match status" value="1"/>
</dbReference>
<dbReference type="Pfam" id="PF00072">
    <property type="entry name" value="Response_reg"/>
    <property type="match status" value="1"/>
</dbReference>
<dbReference type="Gene3D" id="2.40.50.1020">
    <property type="entry name" value="LytTr DNA-binding domain"/>
    <property type="match status" value="1"/>
</dbReference>
<organism evidence="4 5">
    <name type="scientific">Enorma phocaeensis</name>
    <dbReference type="NCBI Taxonomy" id="1871019"/>
    <lineage>
        <taxon>Bacteria</taxon>
        <taxon>Bacillati</taxon>
        <taxon>Actinomycetota</taxon>
        <taxon>Coriobacteriia</taxon>
        <taxon>Coriobacteriales</taxon>
        <taxon>Coriobacteriaceae</taxon>
        <taxon>Enorma</taxon>
    </lineage>
</organism>
<dbReference type="Gene3D" id="3.40.50.2300">
    <property type="match status" value="1"/>
</dbReference>
<dbReference type="Pfam" id="PF04397">
    <property type="entry name" value="LytTR"/>
    <property type="match status" value="1"/>
</dbReference>
<dbReference type="GO" id="GO:0003677">
    <property type="term" value="F:DNA binding"/>
    <property type="evidence" value="ECO:0007669"/>
    <property type="project" value="UniProtKB-KW"/>
</dbReference>
<dbReference type="PROSITE" id="PS50930">
    <property type="entry name" value="HTH_LYTTR"/>
    <property type="match status" value="1"/>
</dbReference>
<dbReference type="PROSITE" id="PS50110">
    <property type="entry name" value="RESPONSE_REGULATORY"/>
    <property type="match status" value="1"/>
</dbReference>
<reference evidence="4 5" key="2">
    <citation type="submission" date="2023-06" db="EMBL/GenBank/DDBJ databases">
        <authorList>
            <person name="Zeman M."/>
            <person name="Kubasova T."/>
            <person name="Jahodarova E."/>
            <person name="Nykrynova M."/>
            <person name="Rychlik I."/>
        </authorList>
    </citation>
    <scope>NUCLEOTIDE SEQUENCE [LARGE SCALE GENOMIC DNA]</scope>
    <source>
        <strain evidence="4 5">154_Feed</strain>
    </source>
</reference>
<gene>
    <name evidence="4" type="ORF">QUW28_03960</name>
</gene>
<evidence type="ECO:0000259" key="3">
    <source>
        <dbReference type="PROSITE" id="PS50930"/>
    </source>
</evidence>
<dbReference type="InterPro" id="IPR046947">
    <property type="entry name" value="LytR-like"/>
</dbReference>
<keyword evidence="1" id="KW-0597">Phosphoprotein</keyword>
<evidence type="ECO:0000313" key="5">
    <source>
        <dbReference type="Proteomes" id="UP001529421"/>
    </source>
</evidence>
<accession>A0ABT7V9Z2</accession>